<dbReference type="HOGENOM" id="CLU_039068_6_0_4"/>
<reference evidence="4" key="1">
    <citation type="submission" date="2006-01" db="EMBL/GenBank/DDBJ databases">
        <title>Genome of the cyst-dividing bacterium Ramlibacter tataouinensis.</title>
        <authorList>
            <person name="Barakat M."/>
            <person name="Ortet P."/>
            <person name="De Luca G."/>
            <person name="Jourlin-Castelli C."/>
            <person name="Ansaldi M."/>
            <person name="Py B."/>
            <person name="Fichant G."/>
            <person name="Coutinho P."/>
            <person name="Voulhoux R."/>
            <person name="Bastien O."/>
            <person name="Roy S."/>
            <person name="Marechal E."/>
            <person name="Henrissat B."/>
            <person name="Quentin Y."/>
            <person name="Noirot P."/>
            <person name="Filloux A."/>
            <person name="Mejean V."/>
            <person name="DuBow M."/>
            <person name="Barras F."/>
            <person name="Heulin T."/>
        </authorList>
    </citation>
    <scope>NUCLEOTIDE SEQUENCE [LARGE SCALE GENOMIC DNA]</scope>
    <source>
        <strain evidence="4">ATCC BAA-407 / DSM 14655 / LMG 21543 / TTB310</strain>
    </source>
</reference>
<reference evidence="3 4" key="2">
    <citation type="journal article" date="2011" name="PLoS ONE">
        <title>The Cyst-Dividing Bacterium Ramlibacter tataouinensis TTB310 Genome Reveals a Well-Stocked Toolbox for Adaptation to a Desert Environment.</title>
        <authorList>
            <person name="De Luca G."/>
            <person name="Barakat M."/>
            <person name="Ortet P."/>
            <person name="Fochesato S."/>
            <person name="Jourlin-Castelli C."/>
            <person name="Ansaldi M."/>
            <person name="Py B."/>
            <person name="Fichant G."/>
            <person name="Coutinho P.M."/>
            <person name="Voulhoux R."/>
            <person name="Bastien O."/>
            <person name="Marechal E."/>
            <person name="Henrissat B."/>
            <person name="Quentin Y."/>
            <person name="Noirot P."/>
            <person name="Filloux A."/>
            <person name="Mejean V."/>
            <person name="Dubow M.S."/>
            <person name="Barras F."/>
            <person name="Barbe V."/>
            <person name="Weissenbach J."/>
            <person name="Mihalcescu I."/>
            <person name="Vermeglio A."/>
            <person name="Achouak W."/>
            <person name="Heulin T."/>
        </authorList>
    </citation>
    <scope>NUCLEOTIDE SEQUENCE [LARGE SCALE GENOMIC DNA]</scope>
    <source>
        <strain evidence="4">ATCC BAA-407 / DSM 14655 / LMG 21543 / TTB310</strain>
    </source>
</reference>
<organism evidence="3 4">
    <name type="scientific">Ramlibacter tataouinensis (strain ATCC BAA-407 / DSM 14655 / LMG 21543 / TTB310)</name>
    <dbReference type="NCBI Taxonomy" id="365046"/>
    <lineage>
        <taxon>Bacteria</taxon>
        <taxon>Pseudomonadati</taxon>
        <taxon>Pseudomonadota</taxon>
        <taxon>Betaproteobacteria</taxon>
        <taxon>Burkholderiales</taxon>
        <taxon>Comamonadaceae</taxon>
        <taxon>Ramlibacter</taxon>
    </lineage>
</organism>
<dbReference type="KEGG" id="rta:Rta_04920"/>
<dbReference type="InterPro" id="IPR013216">
    <property type="entry name" value="Methyltransf_11"/>
</dbReference>
<dbReference type="EMBL" id="CP000245">
    <property type="protein sequence ID" value="AEG91568.1"/>
    <property type="molecule type" value="Genomic_DNA"/>
</dbReference>
<protein>
    <submittedName>
        <fullName evidence="3">Methyltransferase-like protein</fullName>
    </submittedName>
</protein>
<evidence type="ECO:0000256" key="1">
    <source>
        <dbReference type="ARBA" id="ARBA00022679"/>
    </source>
</evidence>
<dbReference type="Gene3D" id="3.40.50.150">
    <property type="entry name" value="Vaccinia Virus protein VP39"/>
    <property type="match status" value="1"/>
</dbReference>
<evidence type="ECO:0000259" key="2">
    <source>
        <dbReference type="Pfam" id="PF08241"/>
    </source>
</evidence>
<dbReference type="Pfam" id="PF08241">
    <property type="entry name" value="Methyltransf_11"/>
    <property type="match status" value="1"/>
</dbReference>
<dbReference type="Proteomes" id="UP000008385">
    <property type="component" value="Chromosome"/>
</dbReference>
<dbReference type="GO" id="GO:0008757">
    <property type="term" value="F:S-adenosylmethionine-dependent methyltransferase activity"/>
    <property type="evidence" value="ECO:0007669"/>
    <property type="project" value="InterPro"/>
</dbReference>
<gene>
    <name evidence="3" type="ordered locus">Rta_04920</name>
</gene>
<dbReference type="PANTHER" id="PTHR44068:SF11">
    <property type="entry name" value="GERANYL DIPHOSPHATE 2-C-METHYLTRANSFERASE"/>
    <property type="match status" value="1"/>
</dbReference>
<dbReference type="AlphaFoldDB" id="F5XVJ2"/>
<name>F5XVJ2_RAMTT</name>
<keyword evidence="4" id="KW-1185">Reference proteome</keyword>
<dbReference type="PANTHER" id="PTHR44068">
    <property type="entry name" value="ZGC:194242"/>
    <property type="match status" value="1"/>
</dbReference>
<evidence type="ECO:0000313" key="4">
    <source>
        <dbReference type="Proteomes" id="UP000008385"/>
    </source>
</evidence>
<keyword evidence="1 3" id="KW-0808">Transferase</keyword>
<dbReference type="eggNOG" id="COG2230">
    <property type="taxonomic scope" value="Bacteria"/>
</dbReference>
<sequence length="290" mass="31510">MLEACRVNSARHYDAVARAWGYLLGSSLHYGYFESGGESLEHATGSLTARMLERLRGIGPGTRVLDVGCGTGAPAQALARRLGCAVAGISPSTACIDIARATVPGDLAGLLHFELGDAQAMAFADQSFEAAWVMESSHLMLDKRRLFTELRRVLKPGGQVVLCDVVQTRELALAEVIARRDEFLLLARVFGRALMRPPALYASQARSAGFDQVEMLDLTAATAPTFVRWRANAATHRDTVVRLIGEPAWADFVAATHVLESLWSEQVLGYFLLTATSLFARRTPCKSTSR</sequence>
<feature type="domain" description="Methyltransferase type 11" evidence="2">
    <location>
        <begin position="65"/>
        <end position="161"/>
    </location>
</feature>
<dbReference type="InterPro" id="IPR029063">
    <property type="entry name" value="SAM-dependent_MTases_sf"/>
</dbReference>
<dbReference type="CDD" id="cd02440">
    <property type="entry name" value="AdoMet_MTases"/>
    <property type="match status" value="1"/>
</dbReference>
<dbReference type="RefSeq" id="WP_013899801.1">
    <property type="nucleotide sequence ID" value="NC_015677.1"/>
</dbReference>
<dbReference type="SUPFAM" id="SSF53335">
    <property type="entry name" value="S-adenosyl-L-methionine-dependent methyltransferases"/>
    <property type="match status" value="1"/>
</dbReference>
<dbReference type="InterPro" id="IPR050447">
    <property type="entry name" value="Erg6_SMT_methyltransf"/>
</dbReference>
<keyword evidence="3" id="KW-0489">Methyltransferase</keyword>
<accession>F5XVJ2</accession>
<dbReference type="GO" id="GO:0032259">
    <property type="term" value="P:methylation"/>
    <property type="evidence" value="ECO:0007669"/>
    <property type="project" value="UniProtKB-KW"/>
</dbReference>
<proteinExistence type="predicted"/>
<evidence type="ECO:0000313" key="3">
    <source>
        <dbReference type="EMBL" id="AEG91568.1"/>
    </source>
</evidence>
<dbReference type="STRING" id="365046.Rta_04920"/>